<dbReference type="InterPro" id="IPR000326">
    <property type="entry name" value="PAP2/HPO"/>
</dbReference>
<dbReference type="eggNOG" id="COG0671">
    <property type="taxonomic scope" value="Bacteria"/>
</dbReference>
<dbReference type="OrthoDB" id="9789113at2"/>
<proteinExistence type="predicted"/>
<feature type="transmembrane region" description="Helical" evidence="1">
    <location>
        <begin position="53"/>
        <end position="72"/>
    </location>
</feature>
<comment type="caution">
    <text evidence="3">The sequence shown here is derived from an EMBL/GenBank/DDBJ whole genome shotgun (WGS) entry which is preliminary data.</text>
</comment>
<dbReference type="STRING" id="596315.HMPREF0634_0961"/>
<dbReference type="Pfam" id="PF01569">
    <property type="entry name" value="PAP2"/>
    <property type="match status" value="1"/>
</dbReference>
<feature type="transmembrane region" description="Helical" evidence="1">
    <location>
        <begin position="26"/>
        <end position="46"/>
    </location>
</feature>
<name>E0E1N6_9FIRM</name>
<evidence type="ECO:0000259" key="2">
    <source>
        <dbReference type="SMART" id="SM00014"/>
    </source>
</evidence>
<evidence type="ECO:0000313" key="4">
    <source>
        <dbReference type="Proteomes" id="UP000003244"/>
    </source>
</evidence>
<evidence type="ECO:0000256" key="1">
    <source>
        <dbReference type="SAM" id="Phobius"/>
    </source>
</evidence>
<dbReference type="RefSeq" id="WP_007788472.1">
    <property type="nucleotide sequence ID" value="NZ_ADGQ01000018.1"/>
</dbReference>
<keyword evidence="1" id="KW-0472">Membrane</keyword>
<feature type="transmembrane region" description="Helical" evidence="1">
    <location>
        <begin position="148"/>
        <end position="167"/>
    </location>
</feature>
<dbReference type="PANTHER" id="PTHR14969">
    <property type="entry name" value="SPHINGOSINE-1-PHOSPHATE PHOSPHOHYDROLASE"/>
    <property type="match status" value="1"/>
</dbReference>
<dbReference type="GeneID" id="84800107"/>
<dbReference type="Proteomes" id="UP000003244">
    <property type="component" value="Unassembled WGS sequence"/>
</dbReference>
<dbReference type="InterPro" id="IPR036938">
    <property type="entry name" value="PAP2/HPO_sf"/>
</dbReference>
<organism evidence="3 4">
    <name type="scientific">Peptostreptococcus stomatis DSM 17678</name>
    <dbReference type="NCBI Taxonomy" id="596315"/>
    <lineage>
        <taxon>Bacteria</taxon>
        <taxon>Bacillati</taxon>
        <taxon>Bacillota</taxon>
        <taxon>Clostridia</taxon>
        <taxon>Peptostreptococcales</taxon>
        <taxon>Peptostreptococcaceae</taxon>
        <taxon>Peptostreptococcus</taxon>
    </lineage>
</organism>
<sequence length="173" mass="19213">MNFDMVILDLIQSNIRTGFMDAIMPFITQLGDAGLIWIILSIGLIIPKKTRKIGFVMIIALILNGIICNIILKPMLARIRPFDVNTAIKLLINKPRDFSFPSGHTSASFTAASVLFFRKSKLFVPSLVLAFLISFSRLYLYVHYPSDVLAGLVLGILCGYIGHRAVASKEINI</sequence>
<dbReference type="SUPFAM" id="SSF48317">
    <property type="entry name" value="Acid phosphatase/Vanadium-dependent haloperoxidase"/>
    <property type="match status" value="1"/>
</dbReference>
<dbReference type="EMBL" id="ADGQ01000018">
    <property type="protein sequence ID" value="EFM65233.1"/>
    <property type="molecule type" value="Genomic_DNA"/>
</dbReference>
<accession>E0E1N6</accession>
<dbReference type="SMART" id="SM00014">
    <property type="entry name" value="acidPPc"/>
    <property type="match status" value="1"/>
</dbReference>
<dbReference type="Gene3D" id="1.20.144.10">
    <property type="entry name" value="Phosphatidic acid phosphatase type 2/haloperoxidase"/>
    <property type="match status" value="1"/>
</dbReference>
<dbReference type="PANTHER" id="PTHR14969:SF13">
    <property type="entry name" value="AT30094P"/>
    <property type="match status" value="1"/>
</dbReference>
<gene>
    <name evidence="3" type="ORF">HMPREF0634_0961</name>
</gene>
<reference evidence="3 4" key="1">
    <citation type="submission" date="2010-08" db="EMBL/GenBank/DDBJ databases">
        <authorList>
            <person name="Harkins D.M."/>
            <person name="Madupu R."/>
            <person name="Durkin A.S."/>
            <person name="Torralba M."/>
            <person name="Methe B."/>
            <person name="Sutton G.G."/>
            <person name="Nelson K.E."/>
        </authorList>
    </citation>
    <scope>NUCLEOTIDE SEQUENCE [LARGE SCALE GENOMIC DNA]</scope>
    <source>
        <strain evidence="3 4">DSM 17678</strain>
    </source>
</reference>
<protein>
    <submittedName>
        <fullName evidence="3">PAP2 family protein</fullName>
    </submittedName>
</protein>
<keyword evidence="1" id="KW-1133">Transmembrane helix</keyword>
<dbReference type="AlphaFoldDB" id="E0E1N6"/>
<keyword evidence="4" id="KW-1185">Reference proteome</keyword>
<keyword evidence="1" id="KW-0812">Transmembrane</keyword>
<feature type="domain" description="Phosphatidic acid phosphatase type 2/haloperoxidase" evidence="2">
    <location>
        <begin position="53"/>
        <end position="163"/>
    </location>
</feature>
<evidence type="ECO:0000313" key="3">
    <source>
        <dbReference type="EMBL" id="EFM65233.1"/>
    </source>
</evidence>
<feature type="transmembrane region" description="Helical" evidence="1">
    <location>
        <begin position="122"/>
        <end position="142"/>
    </location>
</feature>